<name>A0ABU2BQ14_9ACTN</name>
<dbReference type="SUPFAM" id="SSF53474">
    <property type="entry name" value="alpha/beta-Hydrolases"/>
    <property type="match status" value="1"/>
</dbReference>
<dbReference type="InterPro" id="IPR029058">
    <property type="entry name" value="AB_hydrolase_fold"/>
</dbReference>
<keyword evidence="8" id="KW-1185">Reference proteome</keyword>
<dbReference type="InterPro" id="IPR036922">
    <property type="entry name" value="Rieske_2Fe-2S_sf"/>
</dbReference>
<evidence type="ECO:0000313" key="8">
    <source>
        <dbReference type="Proteomes" id="UP001183648"/>
    </source>
</evidence>
<evidence type="ECO:0000256" key="3">
    <source>
        <dbReference type="ARBA" id="ARBA00023004"/>
    </source>
</evidence>
<keyword evidence="2" id="KW-0479">Metal-binding</keyword>
<evidence type="ECO:0000256" key="2">
    <source>
        <dbReference type="ARBA" id="ARBA00022723"/>
    </source>
</evidence>
<dbReference type="Pfam" id="PF00561">
    <property type="entry name" value="Abhydrolase_1"/>
    <property type="match status" value="1"/>
</dbReference>
<keyword evidence="1" id="KW-0001">2Fe-2S</keyword>
<dbReference type="CDD" id="cd03467">
    <property type="entry name" value="Rieske"/>
    <property type="match status" value="1"/>
</dbReference>
<dbReference type="RefSeq" id="WP_310297551.1">
    <property type="nucleotide sequence ID" value="NZ_BAAAPS010000011.1"/>
</dbReference>
<evidence type="ECO:0000256" key="5">
    <source>
        <dbReference type="SAM" id="MobiDB-lite"/>
    </source>
</evidence>
<dbReference type="EMBL" id="JAVDYG010000001">
    <property type="protein sequence ID" value="MDR7360702.1"/>
    <property type="molecule type" value="Genomic_DNA"/>
</dbReference>
<gene>
    <name evidence="7" type="ORF">J2S63_000255</name>
</gene>
<dbReference type="PANTHER" id="PTHR46438:SF11">
    <property type="entry name" value="LIPASE-RELATED"/>
    <property type="match status" value="1"/>
</dbReference>
<dbReference type="InterPro" id="IPR000639">
    <property type="entry name" value="Epox_hydrolase-like"/>
</dbReference>
<evidence type="ECO:0000256" key="1">
    <source>
        <dbReference type="ARBA" id="ARBA00022714"/>
    </source>
</evidence>
<dbReference type="PROSITE" id="PS51296">
    <property type="entry name" value="RIESKE"/>
    <property type="match status" value="1"/>
</dbReference>
<protein>
    <submittedName>
        <fullName evidence="7">Pimeloyl-ACP methyl ester carboxylesterase/nitrite reductase/ring-hydroxylating ferredoxin subunit</fullName>
    </submittedName>
</protein>
<dbReference type="SUPFAM" id="SSF50022">
    <property type="entry name" value="ISP domain"/>
    <property type="match status" value="1"/>
</dbReference>
<accession>A0ABU2BQ14</accession>
<evidence type="ECO:0000313" key="7">
    <source>
        <dbReference type="EMBL" id="MDR7360702.1"/>
    </source>
</evidence>
<keyword evidence="4" id="KW-0411">Iron-sulfur</keyword>
<dbReference type="PRINTS" id="PR00111">
    <property type="entry name" value="ABHYDROLASE"/>
</dbReference>
<organism evidence="7 8">
    <name type="scientific">Nocardioides marmoribigeumensis</name>
    <dbReference type="NCBI Taxonomy" id="433649"/>
    <lineage>
        <taxon>Bacteria</taxon>
        <taxon>Bacillati</taxon>
        <taxon>Actinomycetota</taxon>
        <taxon>Actinomycetes</taxon>
        <taxon>Propionibacteriales</taxon>
        <taxon>Nocardioidaceae</taxon>
        <taxon>Nocardioides</taxon>
    </lineage>
</organism>
<dbReference type="PRINTS" id="PR00412">
    <property type="entry name" value="EPOXHYDRLASE"/>
</dbReference>
<dbReference type="PANTHER" id="PTHR46438">
    <property type="entry name" value="ALPHA/BETA-HYDROLASES SUPERFAMILY PROTEIN"/>
    <property type="match status" value="1"/>
</dbReference>
<dbReference type="Proteomes" id="UP001183648">
    <property type="component" value="Unassembled WGS sequence"/>
</dbReference>
<comment type="caution">
    <text evidence="7">The sequence shown here is derived from an EMBL/GenBank/DDBJ whole genome shotgun (WGS) entry which is preliminary data.</text>
</comment>
<keyword evidence="3" id="KW-0408">Iron</keyword>
<evidence type="ECO:0000256" key="4">
    <source>
        <dbReference type="ARBA" id="ARBA00023014"/>
    </source>
</evidence>
<dbReference type="Gene3D" id="3.40.50.1820">
    <property type="entry name" value="alpha/beta hydrolase"/>
    <property type="match status" value="1"/>
</dbReference>
<dbReference type="Gene3D" id="2.102.10.10">
    <property type="entry name" value="Rieske [2Fe-2S] iron-sulphur domain"/>
    <property type="match status" value="1"/>
</dbReference>
<feature type="region of interest" description="Disordered" evidence="5">
    <location>
        <begin position="1"/>
        <end position="26"/>
    </location>
</feature>
<dbReference type="InterPro" id="IPR000073">
    <property type="entry name" value="AB_hydrolase_1"/>
</dbReference>
<proteinExistence type="predicted"/>
<dbReference type="InterPro" id="IPR017941">
    <property type="entry name" value="Rieske_2Fe-2S"/>
</dbReference>
<evidence type="ECO:0000259" key="6">
    <source>
        <dbReference type="PROSITE" id="PS51296"/>
    </source>
</evidence>
<reference evidence="7 8" key="1">
    <citation type="submission" date="2023-07" db="EMBL/GenBank/DDBJ databases">
        <title>Sequencing the genomes of 1000 actinobacteria strains.</title>
        <authorList>
            <person name="Klenk H.-P."/>
        </authorList>
    </citation>
    <scope>NUCLEOTIDE SEQUENCE [LARGE SCALE GENOMIC DNA]</scope>
    <source>
        <strain evidence="7 8">DSM 19426</strain>
    </source>
</reference>
<feature type="domain" description="Rieske" evidence="6">
    <location>
        <begin position="6"/>
        <end position="106"/>
    </location>
</feature>
<dbReference type="Pfam" id="PF00355">
    <property type="entry name" value="Rieske"/>
    <property type="match status" value="1"/>
</dbReference>
<dbReference type="PROSITE" id="PS51300">
    <property type="entry name" value="NIRD"/>
    <property type="match status" value="1"/>
</dbReference>
<sequence>MTGAWERVCPEDDLLPDQPHGVLVGDSGQDRDRVCVVRPASGEPVAMLDRCPHRDIALSGGIVKDGQLVCPGHFWRFDLASGRCTDRPRQSASVYPTRVVDGWVEALVPAPAAPLSMRERLLAAAATAPPRRSAVTAVATNPEIGETVSAGGIRTNHHDEGSGSPVLLVHGSGPGVSAYANWRLTLPALAQRFRVVAPDVLGFGYTEKPPGTSYDVDTWVHHLVGYLDALELERVSVIGNSFGGALALHLATRHPERVDRLVLMGSVGTSFDLTPGLERVWGFEPSLPAMRELLEVFAFDTSLLTDDLATMRLRAATRPGVHEAYRKMFPAPRQRSIDALAVDEQLLRELPHRTLVVHGREDRVIPLSSSERLRELVLDSRLHVFDGCGHWVQIEHADMFNELVIDFLS</sequence>